<organism evidence="2 3">
    <name type="scientific">Panaeolus cyanescens</name>
    <dbReference type="NCBI Taxonomy" id="181874"/>
    <lineage>
        <taxon>Eukaryota</taxon>
        <taxon>Fungi</taxon>
        <taxon>Dikarya</taxon>
        <taxon>Basidiomycota</taxon>
        <taxon>Agaricomycotina</taxon>
        <taxon>Agaricomycetes</taxon>
        <taxon>Agaricomycetidae</taxon>
        <taxon>Agaricales</taxon>
        <taxon>Agaricineae</taxon>
        <taxon>Galeropsidaceae</taxon>
        <taxon>Panaeolus</taxon>
    </lineage>
</organism>
<keyword evidence="3" id="KW-1185">Reference proteome</keyword>
<sequence>MSATETETQPTQPQVHAPELTILTRVASIPVISSSLVTINDALSSNTYTRSPYAHAKELSSSAYKLTEPLQVKLAPLIIRADDIANKAVDAVESRYPYPFKAQPEDITTYVRERRESTTNYVNERVSEVNKTIDEKVKTPAINYAHDIDQRFAPLVDYIETAFARLNQSSADAGPSTPPDAKYQYQRALALSKTLGENLYVYSNEQLRQIQAQSVLAQKASETAHNITAVASSSLSTAQTRIHGLSDNMLAELQKLQSSTASLTVSLQTSLQKSTSQIQSQIPEQIQQSYADVTAALSSTVHELTTILKTKDLPLQEKVTRVSNEVRERITPLLETVKKGVAEVLARSKTSEEEADEKASTTTTEAESETAPAESDKPATNGVAHEEK</sequence>
<evidence type="ECO:0000256" key="1">
    <source>
        <dbReference type="SAM" id="MobiDB-lite"/>
    </source>
</evidence>
<feature type="compositionally biased region" description="Low complexity" evidence="1">
    <location>
        <begin position="360"/>
        <end position="373"/>
    </location>
</feature>
<dbReference type="EMBL" id="NHTK01005940">
    <property type="protein sequence ID" value="PPQ70795.1"/>
    <property type="molecule type" value="Genomic_DNA"/>
</dbReference>
<dbReference type="AlphaFoldDB" id="A0A409VX07"/>
<comment type="caution">
    <text evidence="2">The sequence shown here is derived from an EMBL/GenBank/DDBJ whole genome shotgun (WGS) entry which is preliminary data.</text>
</comment>
<protein>
    <recommendedName>
        <fullName evidence="4">Lipid droplet-associated perilipin protein</fullName>
    </recommendedName>
</protein>
<dbReference type="OrthoDB" id="376826at2759"/>
<feature type="region of interest" description="Disordered" evidence="1">
    <location>
        <begin position="345"/>
        <end position="388"/>
    </location>
</feature>
<dbReference type="STRING" id="181874.A0A409VX07"/>
<dbReference type="Proteomes" id="UP000284842">
    <property type="component" value="Unassembled WGS sequence"/>
</dbReference>
<evidence type="ECO:0000313" key="3">
    <source>
        <dbReference type="Proteomes" id="UP000284842"/>
    </source>
</evidence>
<proteinExistence type="predicted"/>
<evidence type="ECO:0000313" key="2">
    <source>
        <dbReference type="EMBL" id="PPQ70795.1"/>
    </source>
</evidence>
<dbReference type="SUPFAM" id="SSF58113">
    <property type="entry name" value="Apolipoprotein A-I"/>
    <property type="match status" value="1"/>
</dbReference>
<gene>
    <name evidence="2" type="ORF">CVT24_001076</name>
</gene>
<evidence type="ECO:0008006" key="4">
    <source>
        <dbReference type="Google" id="ProtNLM"/>
    </source>
</evidence>
<reference evidence="2 3" key="1">
    <citation type="journal article" date="2018" name="Evol. Lett.">
        <title>Horizontal gene cluster transfer increased hallucinogenic mushroom diversity.</title>
        <authorList>
            <person name="Reynolds H.T."/>
            <person name="Vijayakumar V."/>
            <person name="Gluck-Thaler E."/>
            <person name="Korotkin H.B."/>
            <person name="Matheny P.B."/>
            <person name="Slot J.C."/>
        </authorList>
    </citation>
    <scope>NUCLEOTIDE SEQUENCE [LARGE SCALE GENOMIC DNA]</scope>
    <source>
        <strain evidence="2 3">2629</strain>
    </source>
</reference>
<dbReference type="InParanoid" id="A0A409VX07"/>
<name>A0A409VX07_9AGAR</name>
<accession>A0A409VX07</accession>